<dbReference type="eggNOG" id="COG0190">
    <property type="taxonomic scope" value="Bacteria"/>
</dbReference>
<evidence type="ECO:0000313" key="10">
    <source>
        <dbReference type="EMBL" id="EKV30346.1"/>
    </source>
</evidence>
<evidence type="ECO:0000259" key="8">
    <source>
        <dbReference type="Pfam" id="PF00763"/>
    </source>
</evidence>
<evidence type="ECO:0000256" key="4">
    <source>
        <dbReference type="ARBA" id="ARBA00023002"/>
    </source>
</evidence>
<dbReference type="GO" id="GO:0006164">
    <property type="term" value="P:purine nucleotide biosynthetic process"/>
    <property type="evidence" value="ECO:0007669"/>
    <property type="project" value="UniProtKB-KW"/>
</dbReference>
<gene>
    <name evidence="7" type="primary">folD</name>
    <name evidence="10" type="ORF">C882_4305</name>
</gene>
<dbReference type="GO" id="GO:0005829">
    <property type="term" value="C:cytosol"/>
    <property type="evidence" value="ECO:0007669"/>
    <property type="project" value="TreeGrafter"/>
</dbReference>
<sequence length="303" mass="32853">MAKAVILEGREDAEDLRDAVAARVRALRDYERVRPGLALIRVGDKGETKSMLDHREQWALDAGFRVNRHDMPRESTTRELMLVVEGINDDSDINGVVILEPVPPGIDIGKVRRAVDPAKDVDGQHPLNIGELALGAAGLVPSLPLAVVDLLRRHLGDMSGRRAVVLGRCLGVGRPLAKLLTDADCTVTQAHSRTSLTDVKAISRDCEIVVAALNRPEMVRGDWISPGATVIDTGRHTIHAGPGESRMVGDVKRDEVIAVAGAFADRFEAVGPLGIAMLLRNTLIACCRQHRVDMKMAECDVRT</sequence>
<evidence type="ECO:0000256" key="1">
    <source>
        <dbReference type="ARBA" id="ARBA00022563"/>
    </source>
</evidence>
<comment type="pathway">
    <text evidence="7">One-carbon metabolism; tetrahydrofolate interconversion.</text>
</comment>
<dbReference type="EC" id="1.5.1.5" evidence="7"/>
<dbReference type="Proteomes" id="UP000009881">
    <property type="component" value="Unassembled WGS sequence"/>
</dbReference>
<dbReference type="SUPFAM" id="SSF53223">
    <property type="entry name" value="Aminoacid dehydrogenase-like, N-terminal domain"/>
    <property type="match status" value="1"/>
</dbReference>
<dbReference type="Pfam" id="PF02882">
    <property type="entry name" value="THF_DHG_CYH_C"/>
    <property type="match status" value="1"/>
</dbReference>
<dbReference type="RefSeq" id="WP_009540413.1">
    <property type="nucleotide sequence ID" value="NZ_ANHY01000008.1"/>
</dbReference>
<accession>K9HPC4</accession>
<evidence type="ECO:0000256" key="2">
    <source>
        <dbReference type="ARBA" id="ARBA00022605"/>
    </source>
</evidence>
<dbReference type="Pfam" id="PF00763">
    <property type="entry name" value="THF_DHG_CYH"/>
    <property type="match status" value="1"/>
</dbReference>
<protein>
    <recommendedName>
        <fullName evidence="7">Bifunctional protein FolD</fullName>
    </recommendedName>
    <domain>
        <recommendedName>
            <fullName evidence="7">Methylenetetrahydrofolate dehydrogenase</fullName>
            <ecNumber evidence="7">1.5.1.5</ecNumber>
        </recommendedName>
    </domain>
    <domain>
        <recommendedName>
            <fullName evidence="7">Methenyltetrahydrofolate cyclohydrolase</fullName>
            <ecNumber evidence="7">3.5.4.9</ecNumber>
        </recommendedName>
    </domain>
</protein>
<dbReference type="InterPro" id="IPR046346">
    <property type="entry name" value="Aminoacid_DH-like_N_sf"/>
</dbReference>
<comment type="caution">
    <text evidence="7">Lacks conserved residue(s) required for the propagation of feature annotation.</text>
</comment>
<dbReference type="InterPro" id="IPR036291">
    <property type="entry name" value="NAD(P)-bd_dom_sf"/>
</dbReference>
<keyword evidence="1 7" id="KW-0554">One-carbon metabolism</keyword>
<reference evidence="10 11" key="1">
    <citation type="journal article" date="2013" name="Genome Announc.">
        <title>Draft Genome Sequence of an Alphaproteobacterium, Caenispirillum salinarum AK4(T), Isolated from a Solar Saltern.</title>
        <authorList>
            <person name="Khatri I."/>
            <person name="Singh A."/>
            <person name="Korpole S."/>
            <person name="Pinnaka A.K."/>
            <person name="Subramanian S."/>
        </authorList>
    </citation>
    <scope>NUCLEOTIDE SEQUENCE [LARGE SCALE GENOMIC DNA]</scope>
    <source>
        <strain evidence="10 11">AK4</strain>
    </source>
</reference>
<dbReference type="InterPro" id="IPR020631">
    <property type="entry name" value="THF_DH/CycHdrlase_NAD-bd_dom"/>
</dbReference>
<evidence type="ECO:0000256" key="7">
    <source>
        <dbReference type="HAMAP-Rule" id="MF_01576"/>
    </source>
</evidence>
<comment type="caution">
    <text evidence="10">The sequence shown here is derived from an EMBL/GenBank/DDBJ whole genome shotgun (WGS) entry which is preliminary data.</text>
</comment>
<dbReference type="GO" id="GO:0004488">
    <property type="term" value="F:methylenetetrahydrofolate dehydrogenase (NADP+) activity"/>
    <property type="evidence" value="ECO:0007669"/>
    <property type="project" value="UniProtKB-UniRule"/>
</dbReference>
<dbReference type="PRINTS" id="PR00085">
    <property type="entry name" value="THFDHDRGNASE"/>
</dbReference>
<name>K9HPC4_9PROT</name>
<dbReference type="Gene3D" id="3.40.50.10860">
    <property type="entry name" value="Leucine Dehydrogenase, chain A, domain 1"/>
    <property type="match status" value="1"/>
</dbReference>
<dbReference type="PANTHER" id="PTHR48099:SF27">
    <property type="entry name" value="BIFUNCTIONAL PROTEIN FOLD 2"/>
    <property type="match status" value="1"/>
</dbReference>
<dbReference type="SUPFAM" id="SSF51735">
    <property type="entry name" value="NAD(P)-binding Rossmann-fold domains"/>
    <property type="match status" value="1"/>
</dbReference>
<dbReference type="STRING" id="1238182.C882_4305"/>
<dbReference type="OrthoDB" id="9803580at2"/>
<comment type="subunit">
    <text evidence="7">Homodimer.</text>
</comment>
<dbReference type="AlphaFoldDB" id="K9HPC4"/>
<comment type="catalytic activity">
    <reaction evidence="7">
        <text>(6R)-5,10-methylene-5,6,7,8-tetrahydrofolate + NADP(+) = (6R)-5,10-methenyltetrahydrofolate + NADPH</text>
        <dbReference type="Rhea" id="RHEA:22812"/>
        <dbReference type="ChEBI" id="CHEBI:15636"/>
        <dbReference type="ChEBI" id="CHEBI:57455"/>
        <dbReference type="ChEBI" id="CHEBI:57783"/>
        <dbReference type="ChEBI" id="CHEBI:58349"/>
        <dbReference type="EC" id="1.5.1.5"/>
    </reaction>
</comment>
<keyword evidence="11" id="KW-1185">Reference proteome</keyword>
<keyword evidence="7" id="KW-0511">Multifunctional enzyme</keyword>
<dbReference type="GO" id="GO:0004477">
    <property type="term" value="F:methenyltetrahydrofolate cyclohydrolase activity"/>
    <property type="evidence" value="ECO:0007669"/>
    <property type="project" value="UniProtKB-UniRule"/>
</dbReference>
<keyword evidence="2 7" id="KW-0028">Amino-acid biosynthesis</keyword>
<keyword evidence="3 7" id="KW-0658">Purine biosynthesis</keyword>
<dbReference type="PATRIC" id="fig|1238182.3.peg.1967"/>
<dbReference type="HAMAP" id="MF_01576">
    <property type="entry name" value="THF_DHG_CYH"/>
    <property type="match status" value="1"/>
</dbReference>
<evidence type="ECO:0000259" key="9">
    <source>
        <dbReference type="Pfam" id="PF02882"/>
    </source>
</evidence>
<comment type="function">
    <text evidence="7">Catalyzes the oxidation of 5,10-methylenetetrahydrofolate to 5,10-methenyltetrahydrofolate and then the hydrolysis of 5,10-methenyltetrahydrofolate to 10-formyltetrahydrofolate.</text>
</comment>
<dbReference type="EC" id="3.5.4.9" evidence="7"/>
<keyword evidence="7" id="KW-0378">Hydrolase</keyword>
<comment type="similarity">
    <text evidence="7">Belongs to the tetrahydrofolate dehydrogenase/cyclohydrolase family.</text>
</comment>
<keyword evidence="7" id="KW-0521">NADP</keyword>
<keyword evidence="6 7" id="KW-0486">Methionine biosynthesis</keyword>
<dbReference type="GO" id="GO:0035999">
    <property type="term" value="P:tetrahydrofolate interconversion"/>
    <property type="evidence" value="ECO:0007669"/>
    <property type="project" value="UniProtKB-UniRule"/>
</dbReference>
<proteinExistence type="inferred from homology"/>
<keyword evidence="4 7" id="KW-0560">Oxidoreductase</keyword>
<dbReference type="InterPro" id="IPR000672">
    <property type="entry name" value="THF_DH/CycHdrlase"/>
</dbReference>
<comment type="catalytic activity">
    <reaction evidence="7">
        <text>(6R)-5,10-methenyltetrahydrofolate + H2O = (6R)-10-formyltetrahydrofolate + H(+)</text>
        <dbReference type="Rhea" id="RHEA:23700"/>
        <dbReference type="ChEBI" id="CHEBI:15377"/>
        <dbReference type="ChEBI" id="CHEBI:15378"/>
        <dbReference type="ChEBI" id="CHEBI:57455"/>
        <dbReference type="ChEBI" id="CHEBI:195366"/>
        <dbReference type="EC" id="3.5.4.9"/>
    </reaction>
</comment>
<dbReference type="PANTHER" id="PTHR48099">
    <property type="entry name" value="C-1-TETRAHYDROFOLATE SYNTHASE, CYTOPLASMIC-RELATED"/>
    <property type="match status" value="1"/>
</dbReference>
<dbReference type="UniPathway" id="UPA00193"/>
<keyword evidence="5 7" id="KW-0368">Histidine biosynthesis</keyword>
<evidence type="ECO:0000256" key="3">
    <source>
        <dbReference type="ARBA" id="ARBA00022755"/>
    </source>
</evidence>
<dbReference type="EMBL" id="ANHY01000008">
    <property type="protein sequence ID" value="EKV30346.1"/>
    <property type="molecule type" value="Genomic_DNA"/>
</dbReference>
<dbReference type="InterPro" id="IPR020630">
    <property type="entry name" value="THF_DH/CycHdrlase_cat_dom"/>
</dbReference>
<evidence type="ECO:0000313" key="11">
    <source>
        <dbReference type="Proteomes" id="UP000009881"/>
    </source>
</evidence>
<evidence type="ECO:0000256" key="5">
    <source>
        <dbReference type="ARBA" id="ARBA00023102"/>
    </source>
</evidence>
<dbReference type="GO" id="GO:0000105">
    <property type="term" value="P:L-histidine biosynthetic process"/>
    <property type="evidence" value="ECO:0007669"/>
    <property type="project" value="UniProtKB-KW"/>
</dbReference>
<dbReference type="Gene3D" id="3.40.50.720">
    <property type="entry name" value="NAD(P)-binding Rossmann-like Domain"/>
    <property type="match status" value="1"/>
</dbReference>
<organism evidence="10 11">
    <name type="scientific">Caenispirillum salinarum AK4</name>
    <dbReference type="NCBI Taxonomy" id="1238182"/>
    <lineage>
        <taxon>Bacteria</taxon>
        <taxon>Pseudomonadati</taxon>
        <taxon>Pseudomonadota</taxon>
        <taxon>Alphaproteobacteria</taxon>
        <taxon>Rhodospirillales</taxon>
        <taxon>Novispirillaceae</taxon>
        <taxon>Caenispirillum</taxon>
    </lineage>
</organism>
<feature type="domain" description="Tetrahydrofolate dehydrogenase/cyclohydrolase catalytic" evidence="8">
    <location>
        <begin position="7"/>
        <end position="122"/>
    </location>
</feature>
<dbReference type="GO" id="GO:0009086">
    <property type="term" value="P:methionine biosynthetic process"/>
    <property type="evidence" value="ECO:0007669"/>
    <property type="project" value="UniProtKB-KW"/>
</dbReference>
<evidence type="ECO:0000256" key="6">
    <source>
        <dbReference type="ARBA" id="ARBA00023167"/>
    </source>
</evidence>
<feature type="domain" description="Tetrahydrofolate dehydrogenase/cyclohydrolase NAD(P)-binding" evidence="9">
    <location>
        <begin position="141"/>
        <end position="289"/>
    </location>
</feature>